<dbReference type="EMBL" id="JBBDGN010000017">
    <property type="protein sequence ID" value="MEJ1092820.1"/>
    <property type="molecule type" value="Genomic_DNA"/>
</dbReference>
<organism evidence="1 2">
    <name type="scientific">Microbacterium istanbulense</name>
    <dbReference type="NCBI Taxonomy" id="3122049"/>
    <lineage>
        <taxon>Bacteria</taxon>
        <taxon>Bacillati</taxon>
        <taxon>Actinomycetota</taxon>
        <taxon>Actinomycetes</taxon>
        <taxon>Micrococcales</taxon>
        <taxon>Microbacteriaceae</taxon>
        <taxon>Microbacterium</taxon>
    </lineage>
</organism>
<evidence type="ECO:0000313" key="1">
    <source>
        <dbReference type="EMBL" id="MEJ1092820.1"/>
    </source>
</evidence>
<dbReference type="Proteomes" id="UP001366085">
    <property type="component" value="Unassembled WGS sequence"/>
</dbReference>
<proteinExistence type="predicted"/>
<accession>A0ABU8LPG1</accession>
<dbReference type="SUPFAM" id="SSF53850">
    <property type="entry name" value="Periplasmic binding protein-like II"/>
    <property type="match status" value="1"/>
</dbReference>
<comment type="caution">
    <text evidence="1">The sequence shown here is derived from an EMBL/GenBank/DDBJ whole genome shotgun (WGS) entry which is preliminary data.</text>
</comment>
<dbReference type="InterPro" id="IPR050490">
    <property type="entry name" value="Bact_solute-bd_prot1"/>
</dbReference>
<dbReference type="Pfam" id="PF01547">
    <property type="entry name" value="SBP_bac_1"/>
    <property type="match status" value="1"/>
</dbReference>
<dbReference type="PROSITE" id="PS51318">
    <property type="entry name" value="TAT"/>
    <property type="match status" value="1"/>
</dbReference>
<dbReference type="PANTHER" id="PTHR43649:SF12">
    <property type="entry name" value="DIACETYLCHITOBIOSE BINDING PROTEIN DASA"/>
    <property type="match status" value="1"/>
</dbReference>
<evidence type="ECO:0000313" key="2">
    <source>
        <dbReference type="Proteomes" id="UP001366085"/>
    </source>
</evidence>
<dbReference type="InterPro" id="IPR006311">
    <property type="entry name" value="TAT_signal"/>
</dbReference>
<dbReference type="Gene3D" id="3.40.190.10">
    <property type="entry name" value="Periplasmic binding protein-like II"/>
    <property type="match status" value="1"/>
</dbReference>
<sequence>MVDLTRRALLGVAGVGALGVALSWPRLTGADIPGRGEDVLTVAILGNAQDAASRQALVEAFQREHPDIPVRIQAIQGQDWSNYFAKILTMVAAGTPPDVVSVATEGTQLFASRLAHPLDEYVQRDAADMAEYFADVHPSLVEAFMYQGSLFQLPMDFNAANIYYNTSALERAGLDRPSENWTTDEFLTVARAMKSSATGSFLPFFWTNRLWGGVVPWLYANNTSVLTEEKARGGDWMWSQFYPTDAPRGGGFLWEGADATNERAVESFEFLEQLVREGLAASPAQGGGNELVSRFAEGSIGMTPAGGFWVQGLKEGGMTPDDYDVTYFPKMRSQRAQFGTAGYAIMRTSQRKDAAWEWIKFCASKKGMQLTIPTPNTTPARRSMVNESFYRGVGPAHWKVFYDTLDAFPDSAPIPAPPQQAAVETALIKNVVSAITQGPDGVRPGLATMQRDLELALKGR</sequence>
<gene>
    <name evidence="1" type="ORF">WDU93_14120</name>
</gene>
<protein>
    <submittedName>
        <fullName evidence="1">Sugar ABC transporter substrate-binding protein</fullName>
    </submittedName>
</protein>
<name>A0ABU8LPG1_9MICO</name>
<dbReference type="CDD" id="cd13585">
    <property type="entry name" value="PBP2_TMBP_like"/>
    <property type="match status" value="1"/>
</dbReference>
<dbReference type="InterPro" id="IPR006059">
    <property type="entry name" value="SBP"/>
</dbReference>
<reference evidence="1 2" key="1">
    <citation type="submission" date="2024-02" db="EMBL/GenBank/DDBJ databases">
        <authorList>
            <person name="Saticioglu I.B."/>
        </authorList>
    </citation>
    <scope>NUCLEOTIDE SEQUENCE [LARGE SCALE GENOMIC DNA]</scope>
    <source>
        <strain evidence="1 2">Mu-43</strain>
    </source>
</reference>
<dbReference type="RefSeq" id="WP_337321761.1">
    <property type="nucleotide sequence ID" value="NZ_JBBDGN010000017.1"/>
</dbReference>
<keyword evidence="2" id="KW-1185">Reference proteome</keyword>
<dbReference type="PANTHER" id="PTHR43649">
    <property type="entry name" value="ARABINOSE-BINDING PROTEIN-RELATED"/>
    <property type="match status" value="1"/>
</dbReference>